<evidence type="ECO:0000313" key="4">
    <source>
        <dbReference type="Proteomes" id="UP000019484"/>
    </source>
</evidence>
<dbReference type="HOGENOM" id="CLU_051035_0_0_1"/>
<dbReference type="PANTHER" id="PTHR28583">
    <property type="entry name" value="ACID AMIDASE"/>
    <property type="match status" value="1"/>
</dbReference>
<dbReference type="InterPro" id="IPR029130">
    <property type="entry name" value="Acid_ceramidase_N"/>
</dbReference>
<dbReference type="EMBL" id="AMWN01000002">
    <property type="protein sequence ID" value="EXJ93508.1"/>
    <property type="molecule type" value="Genomic_DNA"/>
</dbReference>
<reference evidence="3 4" key="1">
    <citation type="submission" date="2013-03" db="EMBL/GenBank/DDBJ databases">
        <title>The Genome Sequence of Capronia coronata CBS 617.96.</title>
        <authorList>
            <consortium name="The Broad Institute Genomics Platform"/>
            <person name="Cuomo C."/>
            <person name="de Hoog S."/>
            <person name="Gorbushina A."/>
            <person name="Walker B."/>
            <person name="Young S.K."/>
            <person name="Zeng Q."/>
            <person name="Gargeya S."/>
            <person name="Fitzgerald M."/>
            <person name="Haas B."/>
            <person name="Abouelleil A."/>
            <person name="Allen A.W."/>
            <person name="Alvarado L."/>
            <person name="Arachchi H.M."/>
            <person name="Berlin A.M."/>
            <person name="Chapman S.B."/>
            <person name="Gainer-Dewar J."/>
            <person name="Goldberg J."/>
            <person name="Griggs A."/>
            <person name="Gujja S."/>
            <person name="Hansen M."/>
            <person name="Howarth C."/>
            <person name="Imamovic A."/>
            <person name="Ireland A."/>
            <person name="Larimer J."/>
            <person name="McCowan C."/>
            <person name="Murphy C."/>
            <person name="Pearson M."/>
            <person name="Poon T.W."/>
            <person name="Priest M."/>
            <person name="Roberts A."/>
            <person name="Saif S."/>
            <person name="Shea T."/>
            <person name="Sisk P."/>
            <person name="Sykes S."/>
            <person name="Wortman J."/>
            <person name="Nusbaum C."/>
            <person name="Birren B."/>
        </authorList>
    </citation>
    <scope>NUCLEOTIDE SEQUENCE [LARGE SCALE GENOMIC DNA]</scope>
    <source>
        <strain evidence="3 4">CBS 617.96</strain>
    </source>
</reference>
<organism evidence="3 4">
    <name type="scientific">Capronia coronata CBS 617.96</name>
    <dbReference type="NCBI Taxonomy" id="1182541"/>
    <lineage>
        <taxon>Eukaryota</taxon>
        <taxon>Fungi</taxon>
        <taxon>Dikarya</taxon>
        <taxon>Ascomycota</taxon>
        <taxon>Pezizomycotina</taxon>
        <taxon>Eurotiomycetes</taxon>
        <taxon>Chaetothyriomycetidae</taxon>
        <taxon>Chaetothyriales</taxon>
        <taxon>Herpotrichiellaceae</taxon>
        <taxon>Capronia</taxon>
    </lineage>
</organism>
<dbReference type="AlphaFoldDB" id="W9YLS8"/>
<dbReference type="PANTHER" id="PTHR28583:SF1">
    <property type="entry name" value="ACID CERAMIDASE"/>
    <property type="match status" value="1"/>
</dbReference>
<keyword evidence="4" id="KW-1185">Reference proteome</keyword>
<dbReference type="Pfam" id="PF15508">
    <property type="entry name" value="NAAA-beta"/>
    <property type="match status" value="1"/>
</dbReference>
<dbReference type="Proteomes" id="UP000019484">
    <property type="component" value="Unassembled WGS sequence"/>
</dbReference>
<evidence type="ECO:0000259" key="2">
    <source>
        <dbReference type="Pfam" id="PF15508"/>
    </source>
</evidence>
<protein>
    <recommendedName>
        <fullName evidence="1">ceramidase</fullName>
        <ecNumber evidence="1">3.5.1.23</ecNumber>
    </recommendedName>
</protein>
<dbReference type="GeneID" id="19156801"/>
<accession>W9YLS8</accession>
<dbReference type="eggNOG" id="ENOG502QVBG">
    <property type="taxonomic scope" value="Eukaryota"/>
</dbReference>
<feature type="domain" description="Acid ceramidase N-terminal" evidence="2">
    <location>
        <begin position="12"/>
        <end position="72"/>
    </location>
</feature>
<proteinExistence type="predicted"/>
<dbReference type="EC" id="3.5.1.23" evidence="1"/>
<dbReference type="STRING" id="1182541.W9YLS8"/>
<sequence length="405" mass="44899">MDVKTGEELAYTAPTFTIDLSLDPEDRYKALAVAYKEQLQGLTGLFNSLLKTIGLPVHYHGPINYVAWLLLRGVYSPMETAELRGIAKVTGVPMYLLVSFNVILDILMGCTSGAVKTLEPGQARSESRMLHFRTLDWTMDPLRSIIVQLDFVRSRSASPSEVLARSITYVGFVGCLTGVRQDLSLSLNFRPVHNATTRQEHLAFYFHHLLVLLGYRQSISSLLREYIISDDAGDNHPKTLAEISEELISRRTTAAYLTFSDGVSTIVIEKDYNTGLIRGSDTFIATTNHDQVGHKPRSMAPTPAATEVTNDAAQAPKGLLGLLDESRHRLDCISSKWKARVEEARRHSEEGNTEAKVAITKSELIDWVSAYPTSNEFTHFAAILDAAAGQVAWTKAYRVAIKIPE</sequence>
<dbReference type="RefSeq" id="XP_007721002.1">
    <property type="nucleotide sequence ID" value="XM_007722812.1"/>
</dbReference>
<dbReference type="GO" id="GO:0017040">
    <property type="term" value="F:N-acylsphingosine amidohydrolase activity"/>
    <property type="evidence" value="ECO:0007669"/>
    <property type="project" value="UniProtKB-EC"/>
</dbReference>
<evidence type="ECO:0000313" key="3">
    <source>
        <dbReference type="EMBL" id="EXJ93508.1"/>
    </source>
</evidence>
<comment type="caution">
    <text evidence="3">The sequence shown here is derived from an EMBL/GenBank/DDBJ whole genome shotgun (WGS) entry which is preliminary data.</text>
</comment>
<dbReference type="OrthoDB" id="5273684at2759"/>
<gene>
    <name evidence="3" type="ORF">A1O1_01900</name>
</gene>
<name>W9YLS8_9EURO</name>
<evidence type="ECO:0000256" key="1">
    <source>
        <dbReference type="ARBA" id="ARBA00011891"/>
    </source>
</evidence>